<dbReference type="Pfam" id="PF02661">
    <property type="entry name" value="Fic"/>
    <property type="match status" value="1"/>
</dbReference>
<dbReference type="InterPro" id="IPR036597">
    <property type="entry name" value="Fido-like_dom_sf"/>
</dbReference>
<gene>
    <name evidence="5" type="ORF">C8A03DRAFT_35581</name>
</gene>
<dbReference type="InterPro" id="IPR003812">
    <property type="entry name" value="Fido"/>
</dbReference>
<protein>
    <submittedName>
        <fullName evidence="5">Fido domain-containing protein</fullName>
    </submittedName>
</protein>
<name>A0AAN7C6U8_9PEZI</name>
<comment type="caution">
    <text evidence="5">The sequence shown here is derived from an EMBL/GenBank/DDBJ whole genome shotgun (WGS) entry which is preliminary data.</text>
</comment>
<keyword evidence="6" id="KW-1185">Reference proteome</keyword>
<reference evidence="5" key="2">
    <citation type="submission" date="2023-05" db="EMBL/GenBank/DDBJ databases">
        <authorList>
            <consortium name="Lawrence Berkeley National Laboratory"/>
            <person name="Steindorff A."/>
            <person name="Hensen N."/>
            <person name="Bonometti L."/>
            <person name="Westerberg I."/>
            <person name="Brannstrom I.O."/>
            <person name="Guillou S."/>
            <person name="Cros-Aarteil S."/>
            <person name="Calhoun S."/>
            <person name="Haridas S."/>
            <person name="Kuo A."/>
            <person name="Mondo S."/>
            <person name="Pangilinan J."/>
            <person name="Riley R."/>
            <person name="Labutti K."/>
            <person name="Andreopoulos B."/>
            <person name="Lipzen A."/>
            <person name="Chen C."/>
            <person name="Yanf M."/>
            <person name="Daum C."/>
            <person name="Ng V."/>
            <person name="Clum A."/>
            <person name="Ohm R."/>
            <person name="Martin F."/>
            <person name="Silar P."/>
            <person name="Natvig D."/>
            <person name="Lalanne C."/>
            <person name="Gautier V."/>
            <person name="Ament-Velasquez S.L."/>
            <person name="Kruys A."/>
            <person name="Hutchinson M.I."/>
            <person name="Powell A.J."/>
            <person name="Barry K."/>
            <person name="Miller A.N."/>
            <person name="Grigoriev I.V."/>
            <person name="Debuchy R."/>
            <person name="Gladieux P."/>
            <person name="Thoren M.H."/>
            <person name="Johannesson H."/>
        </authorList>
    </citation>
    <scope>NUCLEOTIDE SEQUENCE</scope>
    <source>
        <strain evidence="5">CBS 532.94</strain>
    </source>
</reference>
<evidence type="ECO:0000313" key="6">
    <source>
        <dbReference type="Proteomes" id="UP001303760"/>
    </source>
</evidence>
<dbReference type="EMBL" id="MU860188">
    <property type="protein sequence ID" value="KAK4236503.1"/>
    <property type="molecule type" value="Genomic_DNA"/>
</dbReference>
<feature type="region of interest" description="Disordered" evidence="2">
    <location>
        <begin position="33"/>
        <end position="61"/>
    </location>
</feature>
<evidence type="ECO:0000259" key="4">
    <source>
        <dbReference type="PROSITE" id="PS51459"/>
    </source>
</evidence>
<evidence type="ECO:0000256" key="3">
    <source>
        <dbReference type="SAM" id="Phobius"/>
    </source>
</evidence>
<feature type="domain" description="Fido" evidence="4">
    <location>
        <begin position="244"/>
        <end position="399"/>
    </location>
</feature>
<evidence type="ECO:0000256" key="1">
    <source>
        <dbReference type="PIRSR" id="PIRSR640198-2"/>
    </source>
</evidence>
<dbReference type="PANTHER" id="PTHR13504">
    <property type="entry name" value="FIDO DOMAIN-CONTAINING PROTEIN DDB_G0283145"/>
    <property type="match status" value="1"/>
</dbReference>
<keyword evidence="1" id="KW-0547">Nucleotide-binding</keyword>
<keyword evidence="1" id="KW-0067">ATP-binding</keyword>
<accession>A0AAN7C6U8</accession>
<dbReference type="PANTHER" id="PTHR13504:SF38">
    <property type="entry name" value="FIDO DOMAIN-CONTAINING PROTEIN"/>
    <property type="match status" value="1"/>
</dbReference>
<keyword evidence="3" id="KW-1133">Transmembrane helix</keyword>
<dbReference type="AlphaFoldDB" id="A0AAN7C6U8"/>
<keyword evidence="3" id="KW-0472">Membrane</keyword>
<dbReference type="SUPFAM" id="SSF140931">
    <property type="entry name" value="Fic-like"/>
    <property type="match status" value="1"/>
</dbReference>
<organism evidence="5 6">
    <name type="scientific">Achaetomium macrosporum</name>
    <dbReference type="NCBI Taxonomy" id="79813"/>
    <lineage>
        <taxon>Eukaryota</taxon>
        <taxon>Fungi</taxon>
        <taxon>Dikarya</taxon>
        <taxon>Ascomycota</taxon>
        <taxon>Pezizomycotina</taxon>
        <taxon>Sordariomycetes</taxon>
        <taxon>Sordariomycetidae</taxon>
        <taxon>Sordariales</taxon>
        <taxon>Chaetomiaceae</taxon>
        <taxon>Achaetomium</taxon>
    </lineage>
</organism>
<proteinExistence type="predicted"/>
<keyword evidence="3" id="KW-0812">Transmembrane</keyword>
<feature type="binding site" evidence="1">
    <location>
        <begin position="342"/>
        <end position="349"/>
    </location>
    <ligand>
        <name>ATP</name>
        <dbReference type="ChEBI" id="CHEBI:30616"/>
    </ligand>
</feature>
<dbReference type="Gene3D" id="1.10.3290.10">
    <property type="entry name" value="Fido-like domain"/>
    <property type="match status" value="1"/>
</dbReference>
<evidence type="ECO:0000256" key="2">
    <source>
        <dbReference type="SAM" id="MobiDB-lite"/>
    </source>
</evidence>
<dbReference type="GO" id="GO:0005524">
    <property type="term" value="F:ATP binding"/>
    <property type="evidence" value="ECO:0007669"/>
    <property type="project" value="UniProtKB-KW"/>
</dbReference>
<reference evidence="5" key="1">
    <citation type="journal article" date="2023" name="Mol. Phylogenet. Evol.">
        <title>Genome-scale phylogeny and comparative genomics of the fungal order Sordariales.</title>
        <authorList>
            <person name="Hensen N."/>
            <person name="Bonometti L."/>
            <person name="Westerberg I."/>
            <person name="Brannstrom I.O."/>
            <person name="Guillou S."/>
            <person name="Cros-Aarteil S."/>
            <person name="Calhoun S."/>
            <person name="Haridas S."/>
            <person name="Kuo A."/>
            <person name="Mondo S."/>
            <person name="Pangilinan J."/>
            <person name="Riley R."/>
            <person name="LaButti K."/>
            <person name="Andreopoulos B."/>
            <person name="Lipzen A."/>
            <person name="Chen C."/>
            <person name="Yan M."/>
            <person name="Daum C."/>
            <person name="Ng V."/>
            <person name="Clum A."/>
            <person name="Steindorff A."/>
            <person name="Ohm R.A."/>
            <person name="Martin F."/>
            <person name="Silar P."/>
            <person name="Natvig D.O."/>
            <person name="Lalanne C."/>
            <person name="Gautier V."/>
            <person name="Ament-Velasquez S.L."/>
            <person name="Kruys A."/>
            <person name="Hutchinson M.I."/>
            <person name="Powell A.J."/>
            <person name="Barry K."/>
            <person name="Miller A.N."/>
            <person name="Grigoriev I.V."/>
            <person name="Debuchy R."/>
            <person name="Gladieux P."/>
            <person name="Hiltunen Thoren M."/>
            <person name="Johannesson H."/>
        </authorList>
    </citation>
    <scope>NUCLEOTIDE SEQUENCE</scope>
    <source>
        <strain evidence="5">CBS 532.94</strain>
    </source>
</reference>
<dbReference type="PROSITE" id="PS51459">
    <property type="entry name" value="FIDO"/>
    <property type="match status" value="1"/>
</dbReference>
<sequence>MNHDTDGRLLAHCHGGQRLTDLFPELKLEIPSAASSSNPSASSHPSSASAPSATSPSAASPFAFSSVPKPIKRIGNLCEDVSRTFSKGWPSWDGSDPRKANFTIRLADQLREEAVRRHFVADPADMIHTVRAGSQRSSSAKSIEAWEGHEDSLVRLVYSSNLIESAGNSFVVTINLCKAVFRGEGVPIDIEECDPLYKAHLEHLLAQNRPTGHQHVLRSRREIVQHAQALAFMIDRIVISKERWSEESILEAHRILHTGLDSDVEAGKYRTYEVAVKYEKPGEGRAKAIRCTRAKVVPQYMKEMVEKLNHDILKAEESGSVDPSTLAARYHHQFVKIQPFGDGNGRMSRIILSVLLLRYAGHVSEIGLDPEERDEYIRIATRASKIFHSEDMQVDFDYHTDHFELARFVLTKSKRNLARLWKLGDSGGRWSSISAGLLMFSVIVGILSARR</sequence>
<feature type="transmembrane region" description="Helical" evidence="3">
    <location>
        <begin position="430"/>
        <end position="449"/>
    </location>
</feature>
<evidence type="ECO:0000313" key="5">
    <source>
        <dbReference type="EMBL" id="KAK4236503.1"/>
    </source>
</evidence>
<dbReference type="Proteomes" id="UP001303760">
    <property type="component" value="Unassembled WGS sequence"/>
</dbReference>
<dbReference type="InterPro" id="IPR040198">
    <property type="entry name" value="Fido_containing"/>
</dbReference>